<feature type="domain" description="CBU-0592-like" evidence="2">
    <location>
        <begin position="7"/>
        <end position="77"/>
    </location>
</feature>
<feature type="transmembrane region" description="Helical" evidence="1">
    <location>
        <begin position="33"/>
        <end position="51"/>
    </location>
</feature>
<dbReference type="AlphaFoldDB" id="A0A2M7VBT4"/>
<dbReference type="InterPro" id="IPR058058">
    <property type="entry name" value="CBU_0592-like"/>
</dbReference>
<keyword evidence="1" id="KW-1133">Transmembrane helix</keyword>
<dbReference type="EMBL" id="PFPL01000011">
    <property type="protein sequence ID" value="PIZ96672.1"/>
    <property type="molecule type" value="Genomic_DNA"/>
</dbReference>
<accession>A0A2M7VBT4</accession>
<dbReference type="NCBIfam" id="NF047864">
    <property type="entry name" value="CBU_0592_membra"/>
    <property type="match status" value="1"/>
</dbReference>
<sequence length="78" mass="8853">MKNFVATISGWYGTLAMLLAYILISFDVLSPHSFLYQLMNVTAAISLVYYSTMRKDFPMSVLNVFWAFVAIVATINLF</sequence>
<name>A0A2M7VBT4_9BACT</name>
<evidence type="ECO:0000313" key="4">
    <source>
        <dbReference type="Proteomes" id="UP000231453"/>
    </source>
</evidence>
<reference evidence="4" key="1">
    <citation type="submission" date="2017-09" db="EMBL/GenBank/DDBJ databases">
        <title>Depth-based differentiation of microbial function through sediment-hosted aquifers and enrichment of novel symbionts in the deep terrestrial subsurface.</title>
        <authorList>
            <person name="Probst A.J."/>
            <person name="Ladd B."/>
            <person name="Jarett J.K."/>
            <person name="Geller-Mcgrath D.E."/>
            <person name="Sieber C.M.K."/>
            <person name="Emerson J.B."/>
            <person name="Anantharaman K."/>
            <person name="Thomas B.C."/>
            <person name="Malmstrom R."/>
            <person name="Stieglmeier M."/>
            <person name="Klingl A."/>
            <person name="Woyke T."/>
            <person name="Ryan C.M."/>
            <person name="Banfield J.F."/>
        </authorList>
    </citation>
    <scope>NUCLEOTIDE SEQUENCE [LARGE SCALE GENOMIC DNA]</scope>
</reference>
<protein>
    <recommendedName>
        <fullName evidence="2">CBU-0592-like domain-containing protein</fullName>
    </recommendedName>
</protein>
<proteinExistence type="predicted"/>
<dbReference type="Proteomes" id="UP000231453">
    <property type="component" value="Unassembled WGS sequence"/>
</dbReference>
<dbReference type="Pfam" id="PF26604">
    <property type="entry name" value="CBU_0592"/>
    <property type="match status" value="1"/>
</dbReference>
<keyword evidence="1" id="KW-0812">Transmembrane</keyword>
<comment type="caution">
    <text evidence="3">The sequence shown here is derived from an EMBL/GenBank/DDBJ whole genome shotgun (WGS) entry which is preliminary data.</text>
</comment>
<evidence type="ECO:0000313" key="3">
    <source>
        <dbReference type="EMBL" id="PIZ96672.1"/>
    </source>
</evidence>
<organism evidence="3 4">
    <name type="scientific">Candidatus Magasanikbacteria bacterium CG_4_10_14_0_2_um_filter_33_14</name>
    <dbReference type="NCBI Taxonomy" id="1974636"/>
    <lineage>
        <taxon>Bacteria</taxon>
        <taxon>Candidatus Magasanikiibacteriota</taxon>
    </lineage>
</organism>
<keyword evidence="1" id="KW-0472">Membrane</keyword>
<gene>
    <name evidence="3" type="ORF">COX80_00705</name>
</gene>
<feature type="transmembrane region" description="Helical" evidence="1">
    <location>
        <begin position="57"/>
        <end position="77"/>
    </location>
</feature>
<feature type="transmembrane region" description="Helical" evidence="1">
    <location>
        <begin position="6"/>
        <end position="26"/>
    </location>
</feature>
<evidence type="ECO:0000256" key="1">
    <source>
        <dbReference type="SAM" id="Phobius"/>
    </source>
</evidence>
<evidence type="ECO:0000259" key="2">
    <source>
        <dbReference type="Pfam" id="PF26604"/>
    </source>
</evidence>